<evidence type="ECO:0000256" key="2">
    <source>
        <dbReference type="ARBA" id="ARBA00022475"/>
    </source>
</evidence>
<evidence type="ECO:0000256" key="4">
    <source>
        <dbReference type="ARBA" id="ARBA00022989"/>
    </source>
</evidence>
<evidence type="ECO:0000313" key="8">
    <source>
        <dbReference type="EMBL" id="OEF97784.1"/>
    </source>
</evidence>
<dbReference type="PANTHER" id="PTHR12677">
    <property type="entry name" value="GOLGI APPARATUS MEMBRANE PROTEIN TVP38-RELATED"/>
    <property type="match status" value="1"/>
</dbReference>
<dbReference type="InterPro" id="IPR015414">
    <property type="entry name" value="TMEM64"/>
</dbReference>
<gene>
    <name evidence="8" type="ORF">BHF68_13930</name>
</gene>
<feature type="transmembrane region" description="Helical" evidence="6">
    <location>
        <begin position="5"/>
        <end position="26"/>
    </location>
</feature>
<evidence type="ECO:0000256" key="5">
    <source>
        <dbReference type="ARBA" id="ARBA00023136"/>
    </source>
</evidence>
<dbReference type="Pfam" id="PF09335">
    <property type="entry name" value="VTT_dom"/>
    <property type="match status" value="1"/>
</dbReference>
<keyword evidence="9" id="KW-1185">Reference proteome</keyword>
<keyword evidence="5 6" id="KW-0472">Membrane</keyword>
<dbReference type="EMBL" id="MIJE01000004">
    <property type="protein sequence ID" value="OEF97784.1"/>
    <property type="molecule type" value="Genomic_DNA"/>
</dbReference>
<evidence type="ECO:0000256" key="1">
    <source>
        <dbReference type="ARBA" id="ARBA00004651"/>
    </source>
</evidence>
<dbReference type="GO" id="GO:0005886">
    <property type="term" value="C:plasma membrane"/>
    <property type="evidence" value="ECO:0007669"/>
    <property type="project" value="UniProtKB-SubCell"/>
</dbReference>
<accession>A0A1E5G3X8</accession>
<dbReference type="AlphaFoldDB" id="A0A1E5G3X8"/>
<feature type="domain" description="VTT" evidence="7">
    <location>
        <begin position="69"/>
        <end position="176"/>
    </location>
</feature>
<feature type="transmembrane region" description="Helical" evidence="6">
    <location>
        <begin position="127"/>
        <end position="152"/>
    </location>
</feature>
<keyword evidence="3 6" id="KW-0812">Transmembrane</keyword>
<sequence length="222" mass="25168">MKKTIISVLVAILIAISIFIEINTELLSQVWKGNFETLRILSSENLFLTFVLTLILMIVQNTFTVIPLILLITFNITLFGFVYGYLWSWFTSVIAAAIVFFAVRYFFQDYVLRKIQPGVKEKAEENGFMYVFIGRVFPFVPTSLINIAAGVFAIRFDHFLIATIFGNLIYFFVLSLIPLGILAADLDRYVLALLALAAVSVFLVRTYYKKKKAANGSEVEVN</sequence>
<dbReference type="InterPro" id="IPR032816">
    <property type="entry name" value="VTT_dom"/>
</dbReference>
<dbReference type="PANTHER" id="PTHR12677:SF59">
    <property type="entry name" value="GOLGI APPARATUS MEMBRANE PROTEIN TVP38-RELATED"/>
    <property type="match status" value="1"/>
</dbReference>
<dbReference type="RefSeq" id="WP_069642563.1">
    <property type="nucleotide sequence ID" value="NZ_MIJE01000004.1"/>
</dbReference>
<evidence type="ECO:0000256" key="6">
    <source>
        <dbReference type="RuleBase" id="RU366058"/>
    </source>
</evidence>
<name>A0A1E5G3X8_9FIRM</name>
<protein>
    <recommendedName>
        <fullName evidence="6">TVP38/TMEM64 family membrane protein</fullName>
    </recommendedName>
</protein>
<feature type="transmembrane region" description="Helical" evidence="6">
    <location>
        <begin position="159"/>
        <end position="183"/>
    </location>
</feature>
<organism evidence="8 9">
    <name type="scientific">Desulfuribacillus alkaliarsenatis</name>
    <dbReference type="NCBI Taxonomy" id="766136"/>
    <lineage>
        <taxon>Bacteria</taxon>
        <taxon>Bacillati</taxon>
        <taxon>Bacillota</taxon>
        <taxon>Desulfuribacillia</taxon>
        <taxon>Desulfuribacillales</taxon>
        <taxon>Desulfuribacillaceae</taxon>
        <taxon>Desulfuribacillus</taxon>
    </lineage>
</organism>
<comment type="similarity">
    <text evidence="6">Belongs to the TVP38/TMEM64 family.</text>
</comment>
<feature type="transmembrane region" description="Helical" evidence="6">
    <location>
        <begin position="86"/>
        <end position="107"/>
    </location>
</feature>
<reference evidence="8 9" key="1">
    <citation type="submission" date="2016-09" db="EMBL/GenBank/DDBJ databases">
        <title>Draft genome sequence for the type strain of Desulfuribacillus alkaliarsenatis AHT28, an obligately anaerobic, sulfidogenic bacterium isolated from Russian soda lake sediments.</title>
        <authorList>
            <person name="Abin C.A."/>
            <person name="Hollibaugh J.T."/>
        </authorList>
    </citation>
    <scope>NUCLEOTIDE SEQUENCE [LARGE SCALE GENOMIC DNA]</scope>
    <source>
        <strain evidence="8 9">AHT28</strain>
    </source>
</reference>
<evidence type="ECO:0000256" key="3">
    <source>
        <dbReference type="ARBA" id="ARBA00022692"/>
    </source>
</evidence>
<comment type="subcellular location">
    <subcellularLocation>
        <location evidence="1 6">Cell membrane</location>
        <topology evidence="1 6">Multi-pass membrane protein</topology>
    </subcellularLocation>
</comment>
<evidence type="ECO:0000259" key="7">
    <source>
        <dbReference type="Pfam" id="PF09335"/>
    </source>
</evidence>
<keyword evidence="4 6" id="KW-1133">Transmembrane helix</keyword>
<dbReference type="Proteomes" id="UP000094296">
    <property type="component" value="Unassembled WGS sequence"/>
</dbReference>
<evidence type="ECO:0000313" key="9">
    <source>
        <dbReference type="Proteomes" id="UP000094296"/>
    </source>
</evidence>
<comment type="caution">
    <text evidence="8">The sequence shown here is derived from an EMBL/GenBank/DDBJ whole genome shotgun (WGS) entry which is preliminary data.</text>
</comment>
<dbReference type="STRING" id="766136.BHF68_13930"/>
<feature type="transmembrane region" description="Helical" evidence="6">
    <location>
        <begin position="189"/>
        <end position="208"/>
    </location>
</feature>
<keyword evidence="2 6" id="KW-1003">Cell membrane</keyword>
<feature type="transmembrane region" description="Helical" evidence="6">
    <location>
        <begin position="46"/>
        <end position="74"/>
    </location>
</feature>
<dbReference type="OrthoDB" id="9812980at2"/>
<proteinExistence type="inferred from homology"/>